<evidence type="ECO:0000256" key="4">
    <source>
        <dbReference type="ARBA" id="ARBA00022827"/>
    </source>
</evidence>
<reference evidence="8" key="1">
    <citation type="journal article" date="2023" name="Mol. Phylogenet. Evol.">
        <title>Genome-scale phylogeny and comparative genomics of the fungal order Sordariales.</title>
        <authorList>
            <person name="Hensen N."/>
            <person name="Bonometti L."/>
            <person name="Westerberg I."/>
            <person name="Brannstrom I.O."/>
            <person name="Guillou S."/>
            <person name="Cros-Aarteil S."/>
            <person name="Calhoun S."/>
            <person name="Haridas S."/>
            <person name="Kuo A."/>
            <person name="Mondo S."/>
            <person name="Pangilinan J."/>
            <person name="Riley R."/>
            <person name="LaButti K."/>
            <person name="Andreopoulos B."/>
            <person name="Lipzen A."/>
            <person name="Chen C."/>
            <person name="Yan M."/>
            <person name="Daum C."/>
            <person name="Ng V."/>
            <person name="Clum A."/>
            <person name="Steindorff A."/>
            <person name="Ohm R.A."/>
            <person name="Martin F."/>
            <person name="Silar P."/>
            <person name="Natvig D.O."/>
            <person name="Lalanne C."/>
            <person name="Gautier V."/>
            <person name="Ament-Velasquez S.L."/>
            <person name="Kruys A."/>
            <person name="Hutchinson M.I."/>
            <person name="Powell A.J."/>
            <person name="Barry K."/>
            <person name="Miller A.N."/>
            <person name="Grigoriev I.V."/>
            <person name="Debuchy R."/>
            <person name="Gladieux P."/>
            <person name="Hiltunen Thoren M."/>
            <person name="Johannesson H."/>
        </authorList>
    </citation>
    <scope>NUCLEOTIDE SEQUENCE</scope>
    <source>
        <strain evidence="8">CBS 731.68</strain>
    </source>
</reference>
<feature type="compositionally biased region" description="Polar residues" evidence="6">
    <location>
        <begin position="449"/>
        <end position="461"/>
    </location>
</feature>
<gene>
    <name evidence="8" type="ORF">N657DRAFT_663222</name>
</gene>
<organism evidence="8 9">
    <name type="scientific">Parathielavia appendiculata</name>
    <dbReference type="NCBI Taxonomy" id="2587402"/>
    <lineage>
        <taxon>Eukaryota</taxon>
        <taxon>Fungi</taxon>
        <taxon>Dikarya</taxon>
        <taxon>Ascomycota</taxon>
        <taxon>Pezizomycotina</taxon>
        <taxon>Sordariomycetes</taxon>
        <taxon>Sordariomycetidae</taxon>
        <taxon>Sordariales</taxon>
        <taxon>Chaetomiaceae</taxon>
        <taxon>Parathielavia</taxon>
    </lineage>
</organism>
<keyword evidence="9" id="KW-1185">Reference proteome</keyword>
<evidence type="ECO:0000256" key="5">
    <source>
        <dbReference type="ARBA" id="ARBA00023002"/>
    </source>
</evidence>
<keyword evidence="5" id="KW-0560">Oxidoreductase</keyword>
<dbReference type="PROSITE" id="PS51387">
    <property type="entry name" value="FAD_PCMH"/>
    <property type="match status" value="1"/>
</dbReference>
<feature type="domain" description="FAD-binding PCMH-type" evidence="7">
    <location>
        <begin position="51"/>
        <end position="130"/>
    </location>
</feature>
<sequence>MPQYKEGDQVRYKPVGGKHAPCRPILVLTSGDQKRQKDYEHVIATSNLLFRFSRPECAVQPGNTAQVQDVIREARKLGLKVTIKCNGHSYAGYSTAHEFISLDLRRMTKVSLDMGKSLATVDAGCQWGHVHGSLINGRHNGDIVVGAAAQRWGRRRVMTADGEVVTVEKDDDSMSGNSRLFWGLRGAGACKFGVAVEMKLKAQKLANKNGKVVAGRKMTIGSTWTCDLRQPEATQRGVRFTLTFDGSEREYHKWINDSTKHMKLKRQLKRRALEEQLTRFWYEMLVAQWLEETERVYPSDKTYELYSSFVFTNGSKDKFHKITSTIRRLMERFRFRFKEEQVNFLITWTHTGGRATDIMEPSESAYFWREAVYHTYVTIEWVDKWMEGDMEPSCARRVKKMWDKDDFSSGIRVWSCRDEVRVATRNLNEEDEEDKTDRLASEQGKHFRTNNWNTQRGHSGS</sequence>
<feature type="compositionally biased region" description="Basic and acidic residues" evidence="6">
    <location>
        <begin position="435"/>
        <end position="445"/>
    </location>
</feature>
<comment type="caution">
    <text evidence="8">The sequence shown here is derived from an EMBL/GenBank/DDBJ whole genome shotgun (WGS) entry which is preliminary data.</text>
</comment>
<evidence type="ECO:0000256" key="1">
    <source>
        <dbReference type="ARBA" id="ARBA00001974"/>
    </source>
</evidence>
<keyword evidence="4" id="KW-0274">FAD</keyword>
<dbReference type="EMBL" id="MU853226">
    <property type="protein sequence ID" value="KAK4125369.1"/>
    <property type="molecule type" value="Genomic_DNA"/>
</dbReference>
<dbReference type="AlphaFoldDB" id="A0AAN6U388"/>
<comment type="cofactor">
    <cofactor evidence="1">
        <name>FAD</name>
        <dbReference type="ChEBI" id="CHEBI:57692"/>
    </cofactor>
</comment>
<dbReference type="Gene3D" id="3.30.465.10">
    <property type="match status" value="3"/>
</dbReference>
<reference evidence="8" key="2">
    <citation type="submission" date="2023-05" db="EMBL/GenBank/DDBJ databases">
        <authorList>
            <consortium name="Lawrence Berkeley National Laboratory"/>
            <person name="Steindorff A."/>
            <person name="Hensen N."/>
            <person name="Bonometti L."/>
            <person name="Westerberg I."/>
            <person name="Brannstrom I.O."/>
            <person name="Guillou S."/>
            <person name="Cros-Aarteil S."/>
            <person name="Calhoun S."/>
            <person name="Haridas S."/>
            <person name="Kuo A."/>
            <person name="Mondo S."/>
            <person name="Pangilinan J."/>
            <person name="Riley R."/>
            <person name="Labutti K."/>
            <person name="Andreopoulos B."/>
            <person name="Lipzen A."/>
            <person name="Chen C."/>
            <person name="Yanf M."/>
            <person name="Daum C."/>
            <person name="Ng V."/>
            <person name="Clum A."/>
            <person name="Ohm R."/>
            <person name="Martin F."/>
            <person name="Silar P."/>
            <person name="Natvig D."/>
            <person name="Lalanne C."/>
            <person name="Gautier V."/>
            <person name="Ament-Velasquez S.L."/>
            <person name="Kruys A."/>
            <person name="Hutchinson M.I."/>
            <person name="Powell A.J."/>
            <person name="Barry K."/>
            <person name="Miller A.N."/>
            <person name="Grigoriev I.V."/>
            <person name="Debuchy R."/>
            <person name="Gladieux P."/>
            <person name="Thoren M.H."/>
            <person name="Johannesson H."/>
        </authorList>
    </citation>
    <scope>NUCLEOTIDE SEQUENCE</scope>
    <source>
        <strain evidence="8">CBS 731.68</strain>
    </source>
</reference>
<dbReference type="GO" id="GO:0071949">
    <property type="term" value="F:FAD binding"/>
    <property type="evidence" value="ECO:0007669"/>
    <property type="project" value="InterPro"/>
</dbReference>
<dbReference type="InterPro" id="IPR016166">
    <property type="entry name" value="FAD-bd_PCMH"/>
</dbReference>
<dbReference type="InterPro" id="IPR016169">
    <property type="entry name" value="FAD-bd_PCMH_sub2"/>
</dbReference>
<dbReference type="GO" id="GO:0016491">
    <property type="term" value="F:oxidoreductase activity"/>
    <property type="evidence" value="ECO:0007669"/>
    <property type="project" value="UniProtKB-KW"/>
</dbReference>
<evidence type="ECO:0000256" key="6">
    <source>
        <dbReference type="SAM" id="MobiDB-lite"/>
    </source>
</evidence>
<evidence type="ECO:0000256" key="3">
    <source>
        <dbReference type="ARBA" id="ARBA00022630"/>
    </source>
</evidence>
<dbReference type="InterPro" id="IPR036318">
    <property type="entry name" value="FAD-bd_PCMH-like_sf"/>
</dbReference>
<comment type="similarity">
    <text evidence="2">Belongs to the oxygen-dependent FAD-linked oxidoreductase family.</text>
</comment>
<dbReference type="Gene3D" id="3.40.462.20">
    <property type="match status" value="1"/>
</dbReference>
<accession>A0AAN6U388</accession>
<dbReference type="SUPFAM" id="SSF56176">
    <property type="entry name" value="FAD-binding/transporter-associated domain-like"/>
    <property type="match status" value="1"/>
</dbReference>
<dbReference type="InterPro" id="IPR050416">
    <property type="entry name" value="FAD-linked_Oxidoreductase"/>
</dbReference>
<feature type="region of interest" description="Disordered" evidence="6">
    <location>
        <begin position="428"/>
        <end position="461"/>
    </location>
</feature>
<proteinExistence type="inferred from homology"/>
<dbReference type="PANTHER" id="PTHR42973">
    <property type="entry name" value="BINDING OXIDOREDUCTASE, PUTATIVE (AFU_ORTHOLOGUE AFUA_1G17690)-RELATED"/>
    <property type="match status" value="1"/>
</dbReference>
<dbReference type="Pfam" id="PF01565">
    <property type="entry name" value="FAD_binding_4"/>
    <property type="match status" value="1"/>
</dbReference>
<protein>
    <submittedName>
        <fullName evidence="8">FAD-binding domain-containing protein</fullName>
    </submittedName>
</protein>
<keyword evidence="3" id="KW-0285">Flavoprotein</keyword>
<dbReference type="RefSeq" id="XP_062649140.1">
    <property type="nucleotide sequence ID" value="XM_062795167.1"/>
</dbReference>
<evidence type="ECO:0000313" key="9">
    <source>
        <dbReference type="Proteomes" id="UP001302602"/>
    </source>
</evidence>
<evidence type="ECO:0000313" key="8">
    <source>
        <dbReference type="EMBL" id="KAK4125369.1"/>
    </source>
</evidence>
<evidence type="ECO:0000256" key="2">
    <source>
        <dbReference type="ARBA" id="ARBA00005466"/>
    </source>
</evidence>
<dbReference type="Proteomes" id="UP001302602">
    <property type="component" value="Unassembled WGS sequence"/>
</dbReference>
<evidence type="ECO:0000259" key="7">
    <source>
        <dbReference type="PROSITE" id="PS51387"/>
    </source>
</evidence>
<dbReference type="PANTHER" id="PTHR42973:SF39">
    <property type="entry name" value="FAD-BINDING PCMH-TYPE DOMAIN-CONTAINING PROTEIN"/>
    <property type="match status" value="1"/>
</dbReference>
<name>A0AAN6U388_9PEZI</name>
<dbReference type="InterPro" id="IPR006094">
    <property type="entry name" value="Oxid_FAD_bind_N"/>
</dbReference>
<dbReference type="GeneID" id="87831936"/>